<organism evidence="2 3">
    <name type="scientific">Trypanosoma rangeli SC58</name>
    <dbReference type="NCBI Taxonomy" id="429131"/>
    <lineage>
        <taxon>Eukaryota</taxon>
        <taxon>Discoba</taxon>
        <taxon>Euglenozoa</taxon>
        <taxon>Kinetoplastea</taxon>
        <taxon>Metakinetoplastina</taxon>
        <taxon>Trypanosomatida</taxon>
        <taxon>Trypanosomatidae</taxon>
        <taxon>Trypanosoma</taxon>
        <taxon>Herpetosoma</taxon>
    </lineage>
</organism>
<dbReference type="PANTHER" id="PTHR37332:SF1">
    <property type="entry name" value="ELMO DOMAIN-CONTAINING PROTEIN"/>
    <property type="match status" value="1"/>
</dbReference>
<dbReference type="EMBL" id="AUPL01004589">
    <property type="protein sequence ID" value="ESL07718.1"/>
    <property type="molecule type" value="Genomic_DNA"/>
</dbReference>
<keyword evidence="3" id="KW-1185">Reference proteome</keyword>
<reference evidence="2 3" key="1">
    <citation type="submission" date="2013-07" db="EMBL/GenBank/DDBJ databases">
        <authorList>
            <person name="Stoco P.H."/>
            <person name="Wagner G."/>
            <person name="Gerber A."/>
            <person name="Zaha A."/>
            <person name="Thompson C."/>
            <person name="Bartholomeu D.C."/>
            <person name="Luckemeyer D.D."/>
            <person name="Bahia D."/>
            <person name="Loreto E."/>
            <person name="Prestes E.B."/>
            <person name="Lima F.M."/>
            <person name="Rodrigues-Luiz G."/>
            <person name="Vallejo G.A."/>
            <person name="Filho J.F."/>
            <person name="Monteiro K.M."/>
            <person name="Tyler K.M."/>
            <person name="de Almeida L.G."/>
            <person name="Ortiz M.F."/>
            <person name="Siervo M.A."/>
            <person name="de Moraes M.H."/>
            <person name="Cunha O.L."/>
            <person name="Mendonca-Neto R."/>
            <person name="Silva R."/>
            <person name="Teixeira S.M."/>
            <person name="Murta S.M."/>
            <person name="Sincero T.C."/>
            <person name="Mendes T.A."/>
            <person name="Urmenyi T.P."/>
            <person name="Silva V.G."/>
            <person name="da Rocha W.D."/>
            <person name="Andersson B."/>
            <person name="Romanha A.J."/>
            <person name="Steindel M."/>
            <person name="de Vasconcelos A.T."/>
            <person name="Grisard E.C."/>
        </authorList>
    </citation>
    <scope>NUCLEOTIDE SEQUENCE [LARGE SCALE GENOMIC DNA]</scope>
    <source>
        <strain evidence="2 3">SC58</strain>
    </source>
</reference>
<evidence type="ECO:0000256" key="1">
    <source>
        <dbReference type="SAM" id="MobiDB-lite"/>
    </source>
</evidence>
<accession>A0A061IX43</accession>
<comment type="caution">
    <text evidence="2">The sequence shown here is derived from an EMBL/GenBank/DDBJ whole genome shotgun (WGS) entry which is preliminary data.</text>
</comment>
<feature type="compositionally biased region" description="Low complexity" evidence="1">
    <location>
        <begin position="202"/>
        <end position="212"/>
    </location>
</feature>
<protein>
    <submittedName>
        <fullName evidence="2">Uncharacterized protein</fullName>
    </submittedName>
</protein>
<dbReference type="PANTHER" id="PTHR37332">
    <property type="entry name" value="EXPRESSED PROTEIN"/>
    <property type="match status" value="1"/>
</dbReference>
<name>A0A061IX43_TRYRA</name>
<dbReference type="VEuPathDB" id="TriTrypDB:TRSC58_04589"/>
<proteinExistence type="predicted"/>
<sequence>MPKSLKVKNGASRIALVEFLVDKRVRFLEYLGSLHQDEALWMGTVRLTRADVLHCFRGRSNRHREGYTTTTCQLPSAHRTAMSSPSSSSSLSLTDEEYVGNLVVSAGTIPGVPHTVDAAWLSTRMPCYVCLAMSLADILHIPFSVCEFVDCVYAMLLEMAVRFGSGATARAFARRNLRSYRQQQQLRQQTASTTDGASALDAGNNYGTSNSSTGGGGGVDLLGAMGGVGGGWFLFGASDADAPVKYLYLNLEHHAYMTPEEVRYEEVIGPLLSLLTLTYRRLRDHGVANNEESVKRILSIDRRLQDIFFSPISKELGKIARGKLLLQASLLSSGGLFANLGSTACDNTLGLLRDPLRPAAGAVTPATASPQIGTATGTTGAGMPDIFMGVFGEELEEDEEDEDEV</sequence>
<evidence type="ECO:0000313" key="3">
    <source>
        <dbReference type="Proteomes" id="UP000031737"/>
    </source>
</evidence>
<dbReference type="Proteomes" id="UP000031737">
    <property type="component" value="Unassembled WGS sequence"/>
</dbReference>
<feature type="region of interest" description="Disordered" evidence="1">
    <location>
        <begin position="362"/>
        <end position="381"/>
    </location>
</feature>
<dbReference type="OrthoDB" id="272807at2759"/>
<evidence type="ECO:0000313" key="2">
    <source>
        <dbReference type="EMBL" id="ESL07718.1"/>
    </source>
</evidence>
<dbReference type="AlphaFoldDB" id="A0A061IX43"/>
<gene>
    <name evidence="2" type="ORF">TRSC58_04589</name>
</gene>
<feature type="region of interest" description="Disordered" evidence="1">
    <location>
        <begin position="183"/>
        <end position="212"/>
    </location>
</feature>